<keyword evidence="3" id="KW-1185">Reference proteome</keyword>
<dbReference type="Pfam" id="PF00856">
    <property type="entry name" value="SET"/>
    <property type="match status" value="1"/>
</dbReference>
<dbReference type="SMART" id="SM00317">
    <property type="entry name" value="SET"/>
    <property type="match status" value="1"/>
</dbReference>
<gene>
    <name evidence="2" type="ORF">JAAARDRAFT_135039</name>
</gene>
<dbReference type="Gene3D" id="2.170.270.10">
    <property type="entry name" value="SET domain"/>
    <property type="match status" value="1"/>
</dbReference>
<dbReference type="InterPro" id="IPR046341">
    <property type="entry name" value="SET_dom_sf"/>
</dbReference>
<dbReference type="InterPro" id="IPR001214">
    <property type="entry name" value="SET_dom"/>
</dbReference>
<dbReference type="EMBL" id="KL197727">
    <property type="protein sequence ID" value="KDQ54775.1"/>
    <property type="molecule type" value="Genomic_DNA"/>
</dbReference>
<sequence>MHRTPSRSHAPPHWPPGLMYIQSQCYHASVPAKICAVIRPGIASGTLNSNSRAPVIIRPVTAASHPAHGQFGLFASKKIPPRTHIIDYIGEVHADERTDSDYDLSLYRSNDGQVNVGVDARTMGNEARFVNDYRGIRAKPNAEFLEKRSASGELHMSVWSGNEGIKKGEEIVVSYGKGWWRARSCGQASGADSQG</sequence>
<organism evidence="2 3">
    <name type="scientific">Jaapia argillacea MUCL 33604</name>
    <dbReference type="NCBI Taxonomy" id="933084"/>
    <lineage>
        <taxon>Eukaryota</taxon>
        <taxon>Fungi</taxon>
        <taxon>Dikarya</taxon>
        <taxon>Basidiomycota</taxon>
        <taxon>Agaricomycotina</taxon>
        <taxon>Agaricomycetes</taxon>
        <taxon>Agaricomycetidae</taxon>
        <taxon>Jaapiales</taxon>
        <taxon>Jaapiaceae</taxon>
        <taxon>Jaapia</taxon>
    </lineage>
</organism>
<dbReference type="SUPFAM" id="SSF82199">
    <property type="entry name" value="SET domain"/>
    <property type="match status" value="1"/>
</dbReference>
<accession>A0A067PLS0</accession>
<dbReference type="HOGENOM" id="CLU_054608_0_1_1"/>
<dbReference type="PROSITE" id="PS50280">
    <property type="entry name" value="SET"/>
    <property type="match status" value="1"/>
</dbReference>
<protein>
    <recommendedName>
        <fullName evidence="1">SET domain-containing protein</fullName>
    </recommendedName>
</protein>
<name>A0A067PLS0_9AGAM</name>
<dbReference type="STRING" id="933084.A0A067PLS0"/>
<evidence type="ECO:0000259" key="1">
    <source>
        <dbReference type="PROSITE" id="PS50280"/>
    </source>
</evidence>
<reference evidence="3" key="1">
    <citation type="journal article" date="2014" name="Proc. Natl. Acad. Sci. U.S.A.">
        <title>Extensive sampling of basidiomycete genomes demonstrates inadequacy of the white-rot/brown-rot paradigm for wood decay fungi.</title>
        <authorList>
            <person name="Riley R."/>
            <person name="Salamov A.A."/>
            <person name="Brown D.W."/>
            <person name="Nagy L.G."/>
            <person name="Floudas D."/>
            <person name="Held B.W."/>
            <person name="Levasseur A."/>
            <person name="Lombard V."/>
            <person name="Morin E."/>
            <person name="Otillar R."/>
            <person name="Lindquist E.A."/>
            <person name="Sun H."/>
            <person name="LaButti K.M."/>
            <person name="Schmutz J."/>
            <person name="Jabbour D."/>
            <person name="Luo H."/>
            <person name="Baker S.E."/>
            <person name="Pisabarro A.G."/>
            <person name="Walton J.D."/>
            <person name="Blanchette R.A."/>
            <person name="Henrissat B."/>
            <person name="Martin F."/>
            <person name="Cullen D."/>
            <person name="Hibbett D.S."/>
            <person name="Grigoriev I.V."/>
        </authorList>
    </citation>
    <scope>NUCLEOTIDE SEQUENCE [LARGE SCALE GENOMIC DNA]</scope>
    <source>
        <strain evidence="3">MUCL 33604</strain>
    </source>
</reference>
<feature type="domain" description="SET" evidence="1">
    <location>
        <begin position="53"/>
        <end position="176"/>
    </location>
</feature>
<dbReference type="InParanoid" id="A0A067PLS0"/>
<dbReference type="OrthoDB" id="5792673at2759"/>
<dbReference type="Proteomes" id="UP000027265">
    <property type="component" value="Unassembled WGS sequence"/>
</dbReference>
<proteinExistence type="predicted"/>
<evidence type="ECO:0000313" key="2">
    <source>
        <dbReference type="EMBL" id="KDQ54775.1"/>
    </source>
</evidence>
<evidence type="ECO:0000313" key="3">
    <source>
        <dbReference type="Proteomes" id="UP000027265"/>
    </source>
</evidence>
<dbReference type="AlphaFoldDB" id="A0A067PLS0"/>